<keyword evidence="6" id="KW-0677">Repeat</keyword>
<evidence type="ECO:0000256" key="2">
    <source>
        <dbReference type="ARBA" id="ARBA00004414"/>
    </source>
</evidence>
<dbReference type="GO" id="GO:0015031">
    <property type="term" value="P:protein transport"/>
    <property type="evidence" value="ECO:0007669"/>
    <property type="project" value="InterPro"/>
</dbReference>
<keyword evidence="11 15" id="KW-0342">GTP-binding</keyword>
<dbReference type="NCBIfam" id="TIGR00231">
    <property type="entry name" value="small_GTP"/>
    <property type="match status" value="1"/>
</dbReference>
<dbReference type="GO" id="GO:0005765">
    <property type="term" value="C:lysosomal membrane"/>
    <property type="evidence" value="ECO:0007669"/>
    <property type="project" value="UniProtKB-SubCell"/>
</dbReference>
<dbReference type="CDD" id="cd04159">
    <property type="entry name" value="Arl10_like"/>
    <property type="match status" value="1"/>
</dbReference>
<dbReference type="InterPro" id="IPR044154">
    <property type="entry name" value="Arl8a/8b"/>
</dbReference>
<keyword evidence="8" id="KW-0967">Endosome</keyword>
<dbReference type="GO" id="GO:0003924">
    <property type="term" value="F:GTPase activity"/>
    <property type="evidence" value="ECO:0007669"/>
    <property type="project" value="InterPro"/>
</dbReference>
<evidence type="ECO:0000313" key="18">
    <source>
        <dbReference type="EMBL" id="KAL0450154.1"/>
    </source>
</evidence>
<dbReference type="InterPro" id="IPR011990">
    <property type="entry name" value="TPR-like_helical_dom_sf"/>
</dbReference>
<reference evidence="18" key="1">
    <citation type="submission" date="2020-06" db="EMBL/GenBank/DDBJ databases">
        <authorList>
            <person name="Li T."/>
            <person name="Hu X."/>
            <person name="Zhang T."/>
            <person name="Song X."/>
            <person name="Zhang H."/>
            <person name="Dai N."/>
            <person name="Sheng W."/>
            <person name="Hou X."/>
            <person name="Wei L."/>
        </authorList>
    </citation>
    <scope>NUCLEOTIDE SEQUENCE</scope>
    <source>
        <strain evidence="18">KEN1</strain>
        <tissue evidence="18">Leaf</tissue>
    </source>
</reference>
<dbReference type="InterPro" id="IPR027417">
    <property type="entry name" value="P-loop_NTPase"/>
</dbReference>
<comment type="function">
    <text evidence="13">May play a role in lysosome motility. May play a role in chromosome segregation.</text>
</comment>
<sequence>MGLWEAFLNWLRSLFFKQEMELSLIGLQNAGKTSLVNVVATGGYSEDMIPTVGFNMRKVTKGNVTIKLWDLGGQPRFRSMWERYCRAVSAIVYVVDAADHDNISISKSELHDLLSKPSLSGIPLLVLGNKIDKPQALSKQALTDQMGLKSITDREVCCFMISCKNSTNIDQVELRTISVNICFTPSLLHHSHGSFNGTLEPPPHPNLENIKHKLLKHGVHPTPRILHNLRKKELQKSNRRLAKLNSKLPPPLTDAQKQSISEESHFQMIKSEYKKFTKSVRNEENEKLVGKPWERLERIRLRELSSDNMEYDGERLNPEHLRELSDIIECERDKFSWLLDNDIELEEGWFEKDGRRWAPPKRSETEAIRFLIDRLSATELSVKDWKFGRIMKYSGLQFTEGQMLKIVEGLGDKGHWRHAFSVVEWVYNSKEHRHFKSRFVYTKLLAVLGRARKPREALQVFNLMRGDAHIYPDMAAYHSLAVTLGQAGFLKELLNVIESMKAKPKKIRNMRRKNWNPELLPDIVIFNAVLNACVSTCQWKGVSWVLQQLRKNGLRPNGASYGLAMEVMLKSGKYDLVHDFFGKMKRNGEALKAVTYKAFREEGKVDEAVQAVRDMERRGLIGTASVYYELARCLCFYGRWQDAILEIEKLKNVRPTRPLAVTFTGMIMSSMDGGHVNDCVSLYEHSKTAMSPDIGLINAMLKVYGRNDMFLKAKELFEETMRSDLGSEIGKSGHGSSPKADAYTFSSMLEAAASALQWKYFEYVYKEMTLSGHQLDHCKHSALLVEASRAGKWHLLEHAFDSILEAGEIPPVSFFTEMGCQAITRDDYERAVNIINTMAHAPFQVSFQEWINLFERNSDRIDRASITKLQEQLVSCDLVKEATVLNLCRALQFICGCCEETLNSIPSTSPRMDELPNDSCDGQNFPANTTASHLDWNLNILEDSSVNTTRDDDCMSNSRLEEDRDLDKAFGLSDNRHEGNMWACTTRLSDHFNYDSLSKISPSYSDNIDFEHIEHEDSDGDEFNFELIIPSSEVDDSQESAVPSAYEILESWKKK</sequence>
<dbReference type="Pfam" id="PF01535">
    <property type="entry name" value="PPR"/>
    <property type="match status" value="2"/>
</dbReference>
<dbReference type="GO" id="GO:0051301">
    <property type="term" value="P:cell division"/>
    <property type="evidence" value="ECO:0007669"/>
    <property type="project" value="UniProtKB-KW"/>
</dbReference>
<dbReference type="GO" id="GO:0007059">
    <property type="term" value="P:chromosome segregation"/>
    <property type="evidence" value="ECO:0007669"/>
    <property type="project" value="UniProtKB-KW"/>
</dbReference>
<dbReference type="Pfam" id="PF13812">
    <property type="entry name" value="PPR_3"/>
    <property type="match status" value="1"/>
</dbReference>
<dbReference type="InterPro" id="IPR005225">
    <property type="entry name" value="Small_GTP-bd"/>
</dbReference>
<dbReference type="PROSITE" id="PS51375">
    <property type="entry name" value="PPR"/>
    <property type="match status" value="1"/>
</dbReference>
<evidence type="ECO:0000256" key="16">
    <source>
        <dbReference type="PIRSR" id="PIRSR606689-2"/>
    </source>
</evidence>
<keyword evidence="9" id="KW-0498">Mitosis</keyword>
<dbReference type="SMART" id="SM00175">
    <property type="entry name" value="RAB"/>
    <property type="match status" value="1"/>
</dbReference>
<feature type="binding site" evidence="16">
    <location>
        <position position="33"/>
    </location>
    <ligand>
        <name>Mg(2+)</name>
        <dbReference type="ChEBI" id="CHEBI:18420"/>
    </ligand>
</feature>
<comment type="similarity">
    <text evidence="4">Belongs to the small GTPase superfamily. Arf family.</text>
</comment>
<feature type="repeat" description="PPR" evidence="17">
    <location>
        <begin position="522"/>
        <end position="556"/>
    </location>
</feature>
<dbReference type="Gene3D" id="1.25.40.10">
    <property type="entry name" value="Tetratricopeptide repeat domain"/>
    <property type="match status" value="4"/>
</dbReference>
<evidence type="ECO:0000256" key="6">
    <source>
        <dbReference type="ARBA" id="ARBA00022737"/>
    </source>
</evidence>
<keyword evidence="16" id="KW-0479">Metal-binding</keyword>
<organism evidence="18">
    <name type="scientific">Sesamum latifolium</name>
    <dbReference type="NCBI Taxonomy" id="2727402"/>
    <lineage>
        <taxon>Eukaryota</taxon>
        <taxon>Viridiplantae</taxon>
        <taxon>Streptophyta</taxon>
        <taxon>Embryophyta</taxon>
        <taxon>Tracheophyta</taxon>
        <taxon>Spermatophyta</taxon>
        <taxon>Magnoliopsida</taxon>
        <taxon>eudicotyledons</taxon>
        <taxon>Gunneridae</taxon>
        <taxon>Pentapetalae</taxon>
        <taxon>asterids</taxon>
        <taxon>lamiids</taxon>
        <taxon>Lamiales</taxon>
        <taxon>Pedaliaceae</taxon>
        <taxon>Sesamum</taxon>
    </lineage>
</organism>
<dbReference type="PROSITE" id="PS51419">
    <property type="entry name" value="RAB"/>
    <property type="match status" value="1"/>
</dbReference>
<protein>
    <submittedName>
        <fullName evidence="18">Pentatricopeptide repeat-containing protein, chloroplastic</fullName>
    </submittedName>
</protein>
<dbReference type="GO" id="GO:0051607">
    <property type="term" value="P:defense response to virus"/>
    <property type="evidence" value="ECO:0007669"/>
    <property type="project" value="UniProtKB-ARBA"/>
</dbReference>
<evidence type="ECO:0000256" key="11">
    <source>
        <dbReference type="ARBA" id="ARBA00023134"/>
    </source>
</evidence>
<dbReference type="GO" id="GO:0009507">
    <property type="term" value="C:chloroplast"/>
    <property type="evidence" value="ECO:0007669"/>
    <property type="project" value="TreeGrafter"/>
</dbReference>
<evidence type="ECO:0000256" key="7">
    <source>
        <dbReference type="ARBA" id="ARBA00022741"/>
    </source>
</evidence>
<dbReference type="FunFam" id="3.40.50.300:FF:000441">
    <property type="entry name" value="ADP-ribosylation factor-like protein 8a"/>
    <property type="match status" value="1"/>
</dbReference>
<dbReference type="PANTHER" id="PTHR46935">
    <property type="entry name" value="OS01G0674700 PROTEIN"/>
    <property type="match status" value="1"/>
</dbReference>
<dbReference type="Gene3D" id="3.40.50.300">
    <property type="entry name" value="P-loop containing nucleotide triphosphate hydrolases"/>
    <property type="match status" value="1"/>
</dbReference>
<dbReference type="SUPFAM" id="SSF52540">
    <property type="entry name" value="P-loop containing nucleoside triphosphate hydrolases"/>
    <property type="match status" value="1"/>
</dbReference>
<evidence type="ECO:0000256" key="5">
    <source>
        <dbReference type="ARBA" id="ARBA00022618"/>
    </source>
</evidence>
<evidence type="ECO:0000256" key="8">
    <source>
        <dbReference type="ARBA" id="ARBA00022753"/>
    </source>
</evidence>
<feature type="binding site" evidence="16">
    <location>
        <position position="51"/>
    </location>
    <ligand>
        <name>Mg(2+)</name>
        <dbReference type="ChEBI" id="CHEBI:18420"/>
    </ligand>
</feature>
<evidence type="ECO:0000256" key="15">
    <source>
        <dbReference type="PIRSR" id="PIRSR606689-1"/>
    </source>
</evidence>
<comment type="subcellular location">
    <subcellularLocation>
        <location evidence="1">Cytoplasm</location>
        <location evidence="1">Cytoskeleton</location>
        <location evidence="1">Spindle</location>
    </subcellularLocation>
    <subcellularLocation>
        <location evidence="2">Late endosome membrane</location>
    </subcellularLocation>
    <subcellularLocation>
        <location evidence="3">Lysosome membrane</location>
    </subcellularLocation>
</comment>
<comment type="subunit">
    <text evidence="14">Interacts with tubulin.</text>
</comment>
<keyword evidence="7 15" id="KW-0547">Nucleotide-binding</keyword>
<feature type="binding site" evidence="15">
    <location>
        <position position="73"/>
    </location>
    <ligand>
        <name>GTP</name>
        <dbReference type="ChEBI" id="CHEBI:37565"/>
    </ligand>
</feature>
<evidence type="ECO:0000256" key="13">
    <source>
        <dbReference type="ARBA" id="ARBA00058702"/>
    </source>
</evidence>
<dbReference type="GO" id="GO:0009658">
    <property type="term" value="P:chloroplast organization"/>
    <property type="evidence" value="ECO:0007669"/>
    <property type="project" value="InterPro"/>
</dbReference>
<evidence type="ECO:0000256" key="3">
    <source>
        <dbReference type="ARBA" id="ARBA00004656"/>
    </source>
</evidence>
<dbReference type="GO" id="GO:0031902">
    <property type="term" value="C:late endosome membrane"/>
    <property type="evidence" value="ECO:0007669"/>
    <property type="project" value="UniProtKB-SubCell"/>
</dbReference>
<dbReference type="GO" id="GO:0005525">
    <property type="term" value="F:GTP binding"/>
    <property type="evidence" value="ECO:0007669"/>
    <property type="project" value="UniProtKB-KW"/>
</dbReference>
<proteinExistence type="inferred from homology"/>
<dbReference type="SMART" id="SM00177">
    <property type="entry name" value="ARF"/>
    <property type="match status" value="1"/>
</dbReference>
<reference evidence="18" key="2">
    <citation type="journal article" date="2024" name="Plant">
        <title>Genomic evolution and insights into agronomic trait innovations of Sesamum species.</title>
        <authorList>
            <person name="Miao H."/>
            <person name="Wang L."/>
            <person name="Qu L."/>
            <person name="Liu H."/>
            <person name="Sun Y."/>
            <person name="Le M."/>
            <person name="Wang Q."/>
            <person name="Wei S."/>
            <person name="Zheng Y."/>
            <person name="Lin W."/>
            <person name="Duan Y."/>
            <person name="Cao H."/>
            <person name="Xiong S."/>
            <person name="Wang X."/>
            <person name="Wei L."/>
            <person name="Li C."/>
            <person name="Ma Q."/>
            <person name="Ju M."/>
            <person name="Zhao R."/>
            <person name="Li G."/>
            <person name="Mu C."/>
            <person name="Tian Q."/>
            <person name="Mei H."/>
            <person name="Zhang T."/>
            <person name="Gao T."/>
            <person name="Zhang H."/>
        </authorList>
    </citation>
    <scope>NUCLEOTIDE SEQUENCE</scope>
    <source>
        <strain evidence="18">KEN1</strain>
    </source>
</reference>
<keyword evidence="12" id="KW-0458">Lysosome</keyword>
<dbReference type="SMART" id="SM00178">
    <property type="entry name" value="SAR"/>
    <property type="match status" value="1"/>
</dbReference>
<keyword evidence="10" id="KW-0159">Chromosome partition</keyword>
<feature type="binding site" evidence="15">
    <location>
        <begin position="129"/>
        <end position="132"/>
    </location>
    <ligand>
        <name>GTP</name>
        <dbReference type="ChEBI" id="CHEBI:37565"/>
    </ligand>
</feature>
<dbReference type="NCBIfam" id="TIGR00756">
    <property type="entry name" value="PPR"/>
    <property type="match status" value="1"/>
</dbReference>
<dbReference type="GO" id="GO:0046872">
    <property type="term" value="F:metal ion binding"/>
    <property type="evidence" value="ECO:0007669"/>
    <property type="project" value="UniProtKB-KW"/>
</dbReference>
<evidence type="ECO:0000256" key="10">
    <source>
        <dbReference type="ARBA" id="ARBA00022829"/>
    </source>
</evidence>
<dbReference type="PROSITE" id="PS51422">
    <property type="entry name" value="SAR1"/>
    <property type="match status" value="1"/>
</dbReference>
<keyword evidence="16" id="KW-0460">Magnesium</keyword>
<dbReference type="AlphaFoldDB" id="A0AAW2X7X4"/>
<evidence type="ECO:0000256" key="14">
    <source>
        <dbReference type="ARBA" id="ARBA00064590"/>
    </source>
</evidence>
<keyword evidence="9" id="KW-0131">Cell cycle</keyword>
<dbReference type="Pfam" id="PF00025">
    <property type="entry name" value="Arf"/>
    <property type="match status" value="1"/>
</dbReference>
<dbReference type="InterPro" id="IPR002885">
    <property type="entry name" value="PPR_rpt"/>
</dbReference>
<name>A0AAW2X7X4_9LAMI</name>
<accession>A0AAW2X7X4</accession>
<dbReference type="EMBL" id="JACGWN010000005">
    <property type="protein sequence ID" value="KAL0450154.1"/>
    <property type="molecule type" value="Genomic_DNA"/>
</dbReference>
<dbReference type="GO" id="GO:0005819">
    <property type="term" value="C:spindle"/>
    <property type="evidence" value="ECO:0007669"/>
    <property type="project" value="UniProtKB-SubCell"/>
</dbReference>
<gene>
    <name evidence="18" type="ORF">Slati_1571800</name>
</gene>
<dbReference type="PRINTS" id="PR00328">
    <property type="entry name" value="SAR1GTPBP"/>
</dbReference>
<dbReference type="InterPro" id="IPR044645">
    <property type="entry name" value="DG1/EMB2279-like"/>
</dbReference>
<dbReference type="PANTHER" id="PTHR46935:SF2">
    <property type="entry name" value="PENTACOTRIPEPTIDE-REPEAT REGION OF PRORP DOMAIN-CONTAINING PROTEIN"/>
    <property type="match status" value="1"/>
</dbReference>
<dbReference type="PROSITE" id="PS51417">
    <property type="entry name" value="ARF"/>
    <property type="match status" value="1"/>
</dbReference>
<comment type="caution">
    <text evidence="18">The sequence shown here is derived from an EMBL/GenBank/DDBJ whole genome shotgun (WGS) entry which is preliminary data.</text>
</comment>
<feature type="binding site" evidence="15">
    <location>
        <begin position="26"/>
        <end position="33"/>
    </location>
    <ligand>
        <name>GTP</name>
        <dbReference type="ChEBI" id="CHEBI:37565"/>
    </ligand>
</feature>
<evidence type="ECO:0000256" key="12">
    <source>
        <dbReference type="ARBA" id="ARBA00023228"/>
    </source>
</evidence>
<dbReference type="InterPro" id="IPR006689">
    <property type="entry name" value="Small_GTPase_ARF/SAR"/>
</dbReference>
<evidence type="ECO:0000256" key="4">
    <source>
        <dbReference type="ARBA" id="ARBA00010290"/>
    </source>
</evidence>
<evidence type="ECO:0000256" key="1">
    <source>
        <dbReference type="ARBA" id="ARBA00004186"/>
    </source>
</evidence>
<evidence type="ECO:0000256" key="17">
    <source>
        <dbReference type="PROSITE-ProRule" id="PRU00708"/>
    </source>
</evidence>
<evidence type="ECO:0000256" key="9">
    <source>
        <dbReference type="ARBA" id="ARBA00022776"/>
    </source>
</evidence>
<keyword evidence="5" id="KW-0132">Cell division</keyword>